<dbReference type="CDD" id="cd08946">
    <property type="entry name" value="SDR_e"/>
    <property type="match status" value="1"/>
</dbReference>
<comment type="pathway">
    <text evidence="1">Bacterial outer membrane biogenesis; LPS O-antigen biosynthesis.</text>
</comment>
<organism evidence="4 5">
    <name type="scientific">Bradyrhizobium sacchari</name>
    <dbReference type="NCBI Taxonomy" id="1399419"/>
    <lineage>
        <taxon>Bacteria</taxon>
        <taxon>Pseudomonadati</taxon>
        <taxon>Pseudomonadota</taxon>
        <taxon>Alphaproteobacteria</taxon>
        <taxon>Hyphomicrobiales</taxon>
        <taxon>Nitrobacteraceae</taxon>
        <taxon>Bradyrhizobium</taxon>
    </lineage>
</organism>
<dbReference type="OrthoDB" id="7305551at2"/>
<dbReference type="SUPFAM" id="SSF52799">
    <property type="entry name" value="(Phosphotyrosine protein) phosphatases II"/>
    <property type="match status" value="1"/>
</dbReference>
<protein>
    <submittedName>
        <fullName evidence="4">UDP-glucuronate decarboxylase</fullName>
    </submittedName>
</protein>
<evidence type="ECO:0000313" key="4">
    <source>
        <dbReference type="EMBL" id="TWB72463.1"/>
    </source>
</evidence>
<evidence type="ECO:0000256" key="2">
    <source>
        <dbReference type="ARBA" id="ARBA00007637"/>
    </source>
</evidence>
<evidence type="ECO:0000259" key="3">
    <source>
        <dbReference type="Pfam" id="PF01370"/>
    </source>
</evidence>
<gene>
    <name evidence="4" type="ORF">FBZ95_106178</name>
</gene>
<dbReference type="Pfam" id="PF01370">
    <property type="entry name" value="Epimerase"/>
    <property type="match status" value="1"/>
</dbReference>
<evidence type="ECO:0000313" key="5">
    <source>
        <dbReference type="Proteomes" id="UP000315914"/>
    </source>
</evidence>
<dbReference type="STRING" id="1399419.A5906_33500"/>
<dbReference type="PANTHER" id="PTHR43000">
    <property type="entry name" value="DTDP-D-GLUCOSE 4,6-DEHYDRATASE-RELATED"/>
    <property type="match status" value="1"/>
</dbReference>
<sequence>MIRWIIPGLLGTAPDSDYVAEGSIKVDARTLVDRHGNSPAALCDKIDEGVSALETGRRVIIVCDFGVSRSNTIAAGILAKSRGMAIDAAVAEIVKATGESSIKLDMIEDLRAALNSFPVEQKVDHVLITGGTGFLGANLALRLSSSHKVFTPTRAQLDLAGPTSRLDQYCRENGISTIVHFAYPRIYTNNSALGEGLTILRNVLDVCKVRGIRLVQPSGSVVFSGYRSPLMVADIATAARPKGVYGQTKFLEEMLVRNAVENEGVSATIVRISPVYGRESARPRLIWFARQYVGENKPVVTHVYRNARPRLQLLHSDDAIAGIMEVIRSGRAPIYHLGGQASYETREIVSRIGRILGKEALVEETQIGEDVANIFLDSSGSQELLGWKPVVDLDTGLARTLLGQEDGAAAP</sequence>
<dbReference type="EMBL" id="VITW01000006">
    <property type="protein sequence ID" value="TWB72463.1"/>
    <property type="molecule type" value="Genomic_DNA"/>
</dbReference>
<dbReference type="SUPFAM" id="SSF51735">
    <property type="entry name" value="NAD(P)-binding Rossmann-fold domains"/>
    <property type="match status" value="1"/>
</dbReference>
<dbReference type="InterPro" id="IPR029021">
    <property type="entry name" value="Prot-tyrosine_phosphatase-like"/>
</dbReference>
<reference evidence="4 5" key="1">
    <citation type="submission" date="2019-06" db="EMBL/GenBank/DDBJ databases">
        <title>Genomic Encyclopedia of Type Strains, Phase IV (KMG-V): Genome sequencing to study the core and pangenomes of soil and plant-associated prokaryotes.</title>
        <authorList>
            <person name="Whitman W."/>
        </authorList>
    </citation>
    <scope>NUCLEOTIDE SEQUENCE [LARGE SCALE GENOMIC DNA]</scope>
    <source>
        <strain evidence="4 5">BR 10556</strain>
    </source>
</reference>
<accession>A0A560JMR3</accession>
<proteinExistence type="inferred from homology"/>
<keyword evidence="5" id="KW-1185">Reference proteome</keyword>
<dbReference type="InterPro" id="IPR036291">
    <property type="entry name" value="NAD(P)-bd_dom_sf"/>
</dbReference>
<dbReference type="Gene3D" id="3.90.190.10">
    <property type="entry name" value="Protein tyrosine phosphatase superfamily"/>
    <property type="match status" value="1"/>
</dbReference>
<feature type="domain" description="NAD-dependent epimerase/dehydratase" evidence="3">
    <location>
        <begin position="126"/>
        <end position="331"/>
    </location>
</feature>
<comment type="caution">
    <text evidence="4">The sequence shown here is derived from an EMBL/GenBank/DDBJ whole genome shotgun (WGS) entry which is preliminary data.</text>
</comment>
<dbReference type="RefSeq" id="WP_080136190.1">
    <property type="nucleotide sequence ID" value="NZ_LWIG01000012.1"/>
</dbReference>
<dbReference type="Proteomes" id="UP000315914">
    <property type="component" value="Unassembled WGS sequence"/>
</dbReference>
<dbReference type="AlphaFoldDB" id="A0A560JMR3"/>
<evidence type="ECO:0000256" key="1">
    <source>
        <dbReference type="ARBA" id="ARBA00005125"/>
    </source>
</evidence>
<name>A0A560JMR3_9BRAD</name>
<dbReference type="InterPro" id="IPR001509">
    <property type="entry name" value="Epimerase_deHydtase"/>
</dbReference>
<dbReference type="Gene3D" id="3.40.50.720">
    <property type="entry name" value="NAD(P)-binding Rossmann-like Domain"/>
    <property type="match status" value="1"/>
</dbReference>
<comment type="similarity">
    <text evidence="2">Belongs to the NAD(P)-dependent epimerase/dehydratase family.</text>
</comment>